<dbReference type="Proteomes" id="UP000095247">
    <property type="component" value="Unassembled WGS sequence"/>
</dbReference>
<comment type="caution">
    <text evidence="1">The sequence shown here is derived from an EMBL/GenBank/DDBJ whole genome shotgun (WGS) entry which is preliminary data.</text>
</comment>
<organism evidence="1 2">
    <name type="scientific">Brachyspira hampsonii</name>
    <dbReference type="NCBI Taxonomy" id="1287055"/>
    <lineage>
        <taxon>Bacteria</taxon>
        <taxon>Pseudomonadati</taxon>
        <taxon>Spirochaetota</taxon>
        <taxon>Spirochaetia</taxon>
        <taxon>Brachyspirales</taxon>
        <taxon>Brachyspiraceae</taxon>
        <taxon>Brachyspira</taxon>
    </lineage>
</organism>
<dbReference type="Pfam" id="PF18924">
    <property type="entry name" value="DUF5674"/>
    <property type="match status" value="1"/>
</dbReference>
<evidence type="ECO:0000313" key="2">
    <source>
        <dbReference type="Proteomes" id="UP000095247"/>
    </source>
</evidence>
<reference evidence="1 2" key="1">
    <citation type="submission" date="2016-08" db="EMBL/GenBank/DDBJ databases">
        <title>Characterization and recognition of Brachyspira hampsonii sp. nov., a novel intestinal spirochete that is pathogenic to pigs.</title>
        <authorList>
            <person name="Mirajkar N."/>
            <person name="La T."/>
            <person name="Phillips N."/>
            <person name="Hampson D."/>
            <person name="Gebhart C."/>
        </authorList>
    </citation>
    <scope>NUCLEOTIDE SEQUENCE [LARGE SCALE GENOMIC DNA]</scope>
    <source>
        <strain evidence="1 2">P280/1</strain>
    </source>
</reference>
<evidence type="ECO:0000313" key="1">
    <source>
        <dbReference type="EMBL" id="OEJ14256.1"/>
    </source>
</evidence>
<dbReference type="AlphaFoldDB" id="A0A1E5NDM1"/>
<proteinExistence type="predicted"/>
<name>A0A1E5NDM1_9SPIR</name>
<dbReference type="EMBL" id="MDCO01000011">
    <property type="protein sequence ID" value="OEJ14256.1"/>
    <property type="molecule type" value="Genomic_DNA"/>
</dbReference>
<gene>
    <name evidence="1" type="ORF">BFL38_05655</name>
</gene>
<dbReference type="RefSeq" id="WP_069726739.1">
    <property type="nucleotide sequence ID" value="NZ_MDCO01000011.1"/>
</dbReference>
<protein>
    <submittedName>
        <fullName evidence="1">Uncharacterized protein</fullName>
    </submittedName>
</protein>
<sequence length="114" mass="13160">MIIIRESIEASEIKNLLGNFFTDMVKGVVDIEKNELALDAELHSDLESLLIENGSSQHDLWGINIYPELDDEDFIEFDSLINIRPSDNNRSRYVEDENIRNKIISILNNLIIKQ</sequence>
<accession>A0A1E5NDM1</accession>
<dbReference type="InterPro" id="IPR043731">
    <property type="entry name" value="DUF5674"/>
</dbReference>